<evidence type="ECO:0000313" key="1">
    <source>
        <dbReference type="EMBL" id="KAL0056788.1"/>
    </source>
</evidence>
<gene>
    <name evidence="1" type="ORF">AAF712_016599</name>
</gene>
<evidence type="ECO:0008006" key="3">
    <source>
        <dbReference type="Google" id="ProtNLM"/>
    </source>
</evidence>
<name>A0ABR2Z6A1_9AGAR</name>
<accession>A0ABR2Z6A1</accession>
<evidence type="ECO:0000313" key="2">
    <source>
        <dbReference type="Proteomes" id="UP001437256"/>
    </source>
</evidence>
<protein>
    <recommendedName>
        <fullName evidence="3">Heterokaryon incompatibility domain-containing protein</fullName>
    </recommendedName>
</protein>
<organism evidence="1 2">
    <name type="scientific">Marasmius tenuissimus</name>
    <dbReference type="NCBI Taxonomy" id="585030"/>
    <lineage>
        <taxon>Eukaryota</taxon>
        <taxon>Fungi</taxon>
        <taxon>Dikarya</taxon>
        <taxon>Basidiomycota</taxon>
        <taxon>Agaricomycotina</taxon>
        <taxon>Agaricomycetes</taxon>
        <taxon>Agaricomycetidae</taxon>
        <taxon>Agaricales</taxon>
        <taxon>Marasmiineae</taxon>
        <taxon>Marasmiaceae</taxon>
        <taxon>Marasmius</taxon>
    </lineage>
</organism>
<comment type="caution">
    <text evidence="1">The sequence shown here is derived from an EMBL/GenBank/DDBJ whole genome shotgun (WGS) entry which is preliminary data.</text>
</comment>
<sequence length="707" mass="77742">MTHPERHAQGISSTISKGAQLSVSSDLDLSSPIADLRWVGPVFVFFPDIPWTCYPEVLKPKTVDTVPIRLSEKTCISWMQDVVLEALGDLTRSSITEESLLATDNFGELVLSGEKISRLIIPYIRTISEQVNTSLVSTVVQSFNLRIIPKISELDAAVLSESVRFLEPEHPHSDRFLAMGTMLMVLCHCVRAALKDGAAFDALDHSRISLGLIELYRGQLKKKWSDKTMGFELERLVVGGLAFIAYTASCPPTRKSTVDPADSRPLHTTPECACEFMKPPISEIKNVLTNDRVPVVALDEANNLVVHDSTVQAYVAISHVWADGLGSTTEEGLPKCQVTRLANLASRAVSGGAFWLESLCVPSDEDPHRRATKLTPAAWKGAYTVLVIDGAVRTQCSLSSAKEELLMRIATSGWMQQVSTLQAGMLAQRLAFEVSDGVIDSTHFNGAPYDIALRVIPFLRHRPHDDVKRELAPICETPPRCSYNELIPLLRHRKTSKAEDEPIAVAGVLGVDSSRLVQMDGLDSRMKELLLQCKTLPRSIGVTGWNSQKLGLPGFSWAPASISQVLWGTEWQDPLSATVTPDGLRARYTLIRFPEKDMLRVVGFDATIRTQPTDSPEGYKKLAPGLNWEGVSELVTRPEPVTSGVDMVISPWFVRAALGRQQEQLLVNAVLIVRPGLPPTTTDEAFAAVYIPSSHGNNWTEENPLEC</sequence>
<proteinExistence type="predicted"/>
<reference evidence="1 2" key="1">
    <citation type="submission" date="2024-05" db="EMBL/GenBank/DDBJ databases">
        <title>A draft genome resource for the thread blight pathogen Marasmius tenuissimus strain MS-2.</title>
        <authorList>
            <person name="Yulfo-Soto G.E."/>
            <person name="Baruah I.K."/>
            <person name="Amoako-Attah I."/>
            <person name="Bukari Y."/>
            <person name="Meinhardt L.W."/>
            <person name="Bailey B.A."/>
            <person name="Cohen S.P."/>
        </authorList>
    </citation>
    <scope>NUCLEOTIDE SEQUENCE [LARGE SCALE GENOMIC DNA]</scope>
    <source>
        <strain evidence="1 2">MS-2</strain>
    </source>
</reference>
<dbReference type="PANTHER" id="PTHR39596:SF2">
    <property type="entry name" value="HET DOMAIN PROTEIN (AFU_ORTHOLOGUE AFUA_1G17550)-RELATED"/>
    <property type="match status" value="1"/>
</dbReference>
<feature type="non-terminal residue" evidence="1">
    <location>
        <position position="707"/>
    </location>
</feature>
<dbReference type="Proteomes" id="UP001437256">
    <property type="component" value="Unassembled WGS sequence"/>
</dbReference>
<keyword evidence="2" id="KW-1185">Reference proteome</keyword>
<dbReference type="PANTHER" id="PTHR39596">
    <property type="match status" value="1"/>
</dbReference>
<dbReference type="EMBL" id="JBBXMP010000950">
    <property type="protein sequence ID" value="KAL0056788.1"/>
    <property type="molecule type" value="Genomic_DNA"/>
</dbReference>